<sequence length="459" mass="51021">MSAAKEQIPSEEELQLNSDRAGKSFSKMLNESEINRNELAKKSKEALNPDAYQPTISLKKNIAGLNQQIAGLRSPPTLVTPDQFRIPSSPLGQSQQIPGFVFEEPIVPDATLNPLFVNAVEVDKTPQEARQEEEAEKRTLEDEDSVERSEDSKSHGTFKSNQSQVIEKAISYEIDSEDEKVNAQDELEEEKALRKSATALVHKFSEDSGEKIHAGEHGALVKYTMSRKKTFGKMLAFLEGYRAHTFDSSVEVDKKLNELNLIVSQMNDKANMLNRAIRTFTYDSHSLVNEFQELFAKAHETAENVKSASRYEPYTLDPATGQLGGDNENLQKSIAISGDNSSKNVINPVRIPSDERMILPDVTKGQEKKLKQKVDVDHGKDAPANVPKGKAIKNHDELIAISQKLKLGLPEAVILAVNIESLNKKLLDKQVKNMGDLALSLQTVKGFKITLEELILNSF</sequence>
<feature type="region of interest" description="Disordered" evidence="1">
    <location>
        <begin position="73"/>
        <end position="93"/>
    </location>
</feature>
<dbReference type="EMBL" id="BK061750">
    <property type="protein sequence ID" value="DAZ90668.1"/>
    <property type="molecule type" value="Viral_cRNA"/>
</dbReference>
<protein>
    <submittedName>
        <fullName evidence="2">Protein 2</fullName>
    </submittedName>
</protein>
<evidence type="ECO:0000256" key="1">
    <source>
        <dbReference type="SAM" id="MobiDB-lite"/>
    </source>
</evidence>
<proteinExistence type="predicted"/>
<evidence type="ECO:0000313" key="2">
    <source>
        <dbReference type="EMBL" id="DAZ90668.1"/>
    </source>
</evidence>
<reference evidence="2" key="1">
    <citation type="journal article" date="2022" name="bioRxiv">
        <title>Unlocking the hidden genetic diversity of varicosaviruses, the neglected plant rhabdoviruses.</title>
        <authorList>
            <person name="Bejerman N."/>
            <person name="Dietzgen R.G."/>
            <person name="Debat H."/>
        </authorList>
    </citation>
    <scope>NUCLEOTIDE SEQUENCE</scope>
</reference>
<feature type="region of interest" description="Disordered" evidence="1">
    <location>
        <begin position="1"/>
        <end position="29"/>
    </location>
</feature>
<accession>A0A9N6YJI6</accession>
<organism evidence="2">
    <name type="scientific">Brassica virus 2_Jun</name>
    <dbReference type="NCBI Taxonomy" id="2977959"/>
    <lineage>
        <taxon>Viruses</taxon>
        <taxon>Riboviria</taxon>
        <taxon>Orthornavirae</taxon>
        <taxon>Negarnaviricota</taxon>
        <taxon>Haploviricotina</taxon>
        <taxon>Monjiviricetes</taxon>
        <taxon>Mononegavirales</taxon>
        <taxon>Rhabdoviridae</taxon>
    </lineage>
</organism>
<feature type="region of interest" description="Disordered" evidence="1">
    <location>
        <begin position="125"/>
        <end position="160"/>
    </location>
</feature>
<feature type="compositionally biased region" description="Basic and acidic residues" evidence="1">
    <location>
        <begin position="125"/>
        <end position="154"/>
    </location>
</feature>
<name>A0A9N6YJI6_9RHAB</name>